<keyword evidence="3" id="KW-1185">Reference proteome</keyword>
<feature type="coiled-coil region" evidence="1">
    <location>
        <begin position="154"/>
        <end position="269"/>
    </location>
</feature>
<organism evidence="2 3">
    <name type="scientific">Paramecium primaurelia</name>
    <dbReference type="NCBI Taxonomy" id="5886"/>
    <lineage>
        <taxon>Eukaryota</taxon>
        <taxon>Sar</taxon>
        <taxon>Alveolata</taxon>
        <taxon>Ciliophora</taxon>
        <taxon>Intramacronucleata</taxon>
        <taxon>Oligohymenophorea</taxon>
        <taxon>Peniculida</taxon>
        <taxon>Parameciidae</taxon>
        <taxon>Paramecium</taxon>
    </lineage>
</organism>
<gene>
    <name evidence="2" type="ORF">PPRIM_AZ9-3.1.T0320108</name>
</gene>
<name>A0A8S1L7X7_PARPR</name>
<dbReference type="Proteomes" id="UP000688137">
    <property type="component" value="Unassembled WGS sequence"/>
</dbReference>
<evidence type="ECO:0000313" key="2">
    <source>
        <dbReference type="EMBL" id="CAD8061742.1"/>
    </source>
</evidence>
<accession>A0A8S1L7X7</accession>
<dbReference type="EMBL" id="CAJJDM010000031">
    <property type="protein sequence ID" value="CAD8061742.1"/>
    <property type="molecule type" value="Genomic_DNA"/>
</dbReference>
<dbReference type="AlphaFoldDB" id="A0A8S1L7X7"/>
<reference evidence="2" key="1">
    <citation type="submission" date="2021-01" db="EMBL/GenBank/DDBJ databases">
        <authorList>
            <consortium name="Genoscope - CEA"/>
            <person name="William W."/>
        </authorList>
    </citation>
    <scope>NUCLEOTIDE SEQUENCE</scope>
</reference>
<comment type="caution">
    <text evidence="2">The sequence shown here is derived from an EMBL/GenBank/DDBJ whole genome shotgun (WGS) entry which is preliminary data.</text>
</comment>
<keyword evidence="1" id="KW-0175">Coiled coil</keyword>
<protein>
    <submittedName>
        <fullName evidence="2">Uncharacterized protein</fullName>
    </submittedName>
</protein>
<evidence type="ECO:0000313" key="3">
    <source>
        <dbReference type="Proteomes" id="UP000688137"/>
    </source>
</evidence>
<evidence type="ECO:0000256" key="1">
    <source>
        <dbReference type="SAM" id="Coils"/>
    </source>
</evidence>
<proteinExistence type="predicted"/>
<sequence length="344" mass="40562">MSLEQLQCYEDDQYYDQSIKSTQKQSVQYIATLKSEQSIESLEKLVSHEQTKDSNLKFELDQFIGLLQKFKPSQLKNELSIIASTEQEEYYSFQQKQPQDKNQIMLEGYQKCFIDATKAINQIIINPKDHKYISQNLEKMKMIYIMHIQSYQGMEKSINLLNSLKQTLIDADQEISLLYNQIQQQQLIIQKTQSQLKSVQGDLNQERLNCLDLQQKNQQLKHLILVANKQFEALQEKLLSTEEELNQVVQQQNDQIKLLVKANKNLRETITNNEIKSDIKQQNTSPLRSNKNFNNQENQYHQSNNKIISLNQFRNYVQDQNQEILSPQKQNFTKREGNNFMKLL</sequence>